<evidence type="ECO:0000313" key="10">
    <source>
        <dbReference type="Proteomes" id="UP000006659"/>
    </source>
</evidence>
<reference evidence="9 10" key="1">
    <citation type="journal article" date="2011" name="BMC Genomics">
        <title>Complete genome sequence of Corynebacterium variabile DSM 44702 isolated from the surface of smear-ripened cheeses and insights into cheese ripening and flavor generation.</title>
        <authorList>
            <person name="Schroeder J."/>
            <person name="Maus I."/>
            <person name="Trost E."/>
            <person name="Tauch A."/>
        </authorList>
    </citation>
    <scope>NUCLEOTIDE SEQUENCE [LARGE SCALE GENOMIC DNA]</scope>
    <source>
        <strain evidence="10">DSM 44702 / JCM 12073 / NCIMB 30131</strain>
    </source>
</reference>
<dbReference type="AlphaFoldDB" id="G0HB16"/>
<organism evidence="9 10">
    <name type="scientific">Corynebacterium variabile (strain DSM 44702 / CIP 107183 / JCM 12073 / NCIMB 30131)</name>
    <name type="common">Corynebacterium mooreparkense</name>
    <dbReference type="NCBI Taxonomy" id="858619"/>
    <lineage>
        <taxon>Bacteria</taxon>
        <taxon>Bacillati</taxon>
        <taxon>Actinomycetota</taxon>
        <taxon>Actinomycetes</taxon>
        <taxon>Mycobacteriales</taxon>
        <taxon>Corynebacteriaceae</taxon>
        <taxon>Corynebacterium</taxon>
    </lineage>
</organism>
<comment type="subcellular location">
    <subcellularLocation>
        <location evidence="1">Cell membrane</location>
        <topology evidence="1">Multi-pass membrane protein</topology>
    </subcellularLocation>
</comment>
<dbReference type="STRING" id="858619.CVAR_0788"/>
<evidence type="ECO:0000259" key="8">
    <source>
        <dbReference type="Pfam" id="PF13396"/>
    </source>
</evidence>
<accession>G0HB16</accession>
<name>G0HB16_CORVD</name>
<feature type="compositionally biased region" description="Polar residues" evidence="6">
    <location>
        <begin position="41"/>
        <end position="55"/>
    </location>
</feature>
<feature type="transmembrane region" description="Helical" evidence="7">
    <location>
        <begin position="66"/>
        <end position="87"/>
    </location>
</feature>
<evidence type="ECO:0000256" key="5">
    <source>
        <dbReference type="ARBA" id="ARBA00023136"/>
    </source>
</evidence>
<sequence>MSAPWEVNADHFPRLELPDRCRTRCGTTTPGHEEPRARETGSVSTMNPEISENTTGNPLVPDGYDVFWSVLTLVAVVLLFVAFLRWYRTKSQLSTGEATVWFFVVFLVPFLGAASYLYRARTLRTSEK</sequence>
<keyword evidence="3 7" id="KW-0812">Transmembrane</keyword>
<evidence type="ECO:0000256" key="2">
    <source>
        <dbReference type="ARBA" id="ARBA00022475"/>
    </source>
</evidence>
<evidence type="ECO:0000256" key="3">
    <source>
        <dbReference type="ARBA" id="ARBA00022692"/>
    </source>
</evidence>
<evidence type="ECO:0000256" key="1">
    <source>
        <dbReference type="ARBA" id="ARBA00004651"/>
    </source>
</evidence>
<evidence type="ECO:0000256" key="6">
    <source>
        <dbReference type="SAM" id="MobiDB-lite"/>
    </source>
</evidence>
<dbReference type="InterPro" id="IPR027379">
    <property type="entry name" value="CLS_N"/>
</dbReference>
<feature type="region of interest" description="Disordered" evidence="6">
    <location>
        <begin position="24"/>
        <end position="55"/>
    </location>
</feature>
<dbReference type="KEGG" id="cva:CVAR_0788"/>
<dbReference type="Pfam" id="PF13396">
    <property type="entry name" value="PLDc_N"/>
    <property type="match status" value="1"/>
</dbReference>
<evidence type="ECO:0000256" key="4">
    <source>
        <dbReference type="ARBA" id="ARBA00022989"/>
    </source>
</evidence>
<evidence type="ECO:0000256" key="7">
    <source>
        <dbReference type="SAM" id="Phobius"/>
    </source>
</evidence>
<gene>
    <name evidence="9" type="ordered locus">CVAR_0788</name>
</gene>
<feature type="transmembrane region" description="Helical" evidence="7">
    <location>
        <begin position="99"/>
        <end position="118"/>
    </location>
</feature>
<feature type="domain" description="Cardiolipin synthase N-terminal" evidence="8">
    <location>
        <begin position="77"/>
        <end position="117"/>
    </location>
</feature>
<evidence type="ECO:0000313" key="9">
    <source>
        <dbReference type="EMBL" id="AEK36141.1"/>
    </source>
</evidence>
<dbReference type="Proteomes" id="UP000006659">
    <property type="component" value="Chromosome"/>
</dbReference>
<dbReference type="HOGENOM" id="CLU_1955912_0_0_11"/>
<dbReference type="GO" id="GO:0005886">
    <property type="term" value="C:plasma membrane"/>
    <property type="evidence" value="ECO:0007669"/>
    <property type="project" value="UniProtKB-SubCell"/>
</dbReference>
<keyword evidence="5 7" id="KW-0472">Membrane</keyword>
<protein>
    <recommendedName>
        <fullName evidence="8">Cardiolipin synthase N-terminal domain-containing protein</fullName>
    </recommendedName>
</protein>
<proteinExistence type="predicted"/>
<keyword evidence="4 7" id="KW-1133">Transmembrane helix</keyword>
<dbReference type="EMBL" id="CP002917">
    <property type="protein sequence ID" value="AEK36141.1"/>
    <property type="molecule type" value="Genomic_DNA"/>
</dbReference>
<keyword evidence="2" id="KW-1003">Cell membrane</keyword>